<protein>
    <submittedName>
        <fullName evidence="1">Uncharacterized protein</fullName>
    </submittedName>
</protein>
<keyword evidence="2" id="KW-1185">Reference proteome</keyword>
<sequence length="83" mass="9301">MSKIAMLFLTTCFCLQAAAVLVMAGMILNLRVMETFGTLGSHTIPASYLNGRVDPSIVCRCFNRQCRPTYRRRFVCILPPASR</sequence>
<comment type="caution">
    <text evidence="1">The sequence shown here is derived from an EMBL/GenBank/DDBJ whole genome shotgun (WGS) entry which is preliminary data.</text>
</comment>
<dbReference type="Proteomes" id="UP000790709">
    <property type="component" value="Unassembled WGS sequence"/>
</dbReference>
<reference evidence="1" key="1">
    <citation type="journal article" date="2021" name="New Phytol.">
        <title>Evolutionary innovations through gain and loss of genes in the ectomycorrhizal Boletales.</title>
        <authorList>
            <person name="Wu G."/>
            <person name="Miyauchi S."/>
            <person name="Morin E."/>
            <person name="Kuo A."/>
            <person name="Drula E."/>
            <person name="Varga T."/>
            <person name="Kohler A."/>
            <person name="Feng B."/>
            <person name="Cao Y."/>
            <person name="Lipzen A."/>
            <person name="Daum C."/>
            <person name="Hundley H."/>
            <person name="Pangilinan J."/>
            <person name="Johnson J."/>
            <person name="Barry K."/>
            <person name="LaButti K."/>
            <person name="Ng V."/>
            <person name="Ahrendt S."/>
            <person name="Min B."/>
            <person name="Choi I.G."/>
            <person name="Park H."/>
            <person name="Plett J.M."/>
            <person name="Magnuson J."/>
            <person name="Spatafora J.W."/>
            <person name="Nagy L.G."/>
            <person name="Henrissat B."/>
            <person name="Grigoriev I.V."/>
            <person name="Yang Z.L."/>
            <person name="Xu J."/>
            <person name="Martin F.M."/>
        </authorList>
    </citation>
    <scope>NUCLEOTIDE SEQUENCE</scope>
    <source>
        <strain evidence="1">KUC20120723A-06</strain>
    </source>
</reference>
<evidence type="ECO:0000313" key="2">
    <source>
        <dbReference type="Proteomes" id="UP000790709"/>
    </source>
</evidence>
<name>A0ACB8B6K8_9AGAM</name>
<proteinExistence type="predicted"/>
<organism evidence="1 2">
    <name type="scientific">Leucogyrophana mollusca</name>
    <dbReference type="NCBI Taxonomy" id="85980"/>
    <lineage>
        <taxon>Eukaryota</taxon>
        <taxon>Fungi</taxon>
        <taxon>Dikarya</taxon>
        <taxon>Basidiomycota</taxon>
        <taxon>Agaricomycotina</taxon>
        <taxon>Agaricomycetes</taxon>
        <taxon>Agaricomycetidae</taxon>
        <taxon>Boletales</taxon>
        <taxon>Boletales incertae sedis</taxon>
        <taxon>Leucogyrophana</taxon>
    </lineage>
</organism>
<dbReference type="EMBL" id="MU266575">
    <property type="protein sequence ID" value="KAH7920503.1"/>
    <property type="molecule type" value="Genomic_DNA"/>
</dbReference>
<evidence type="ECO:0000313" key="1">
    <source>
        <dbReference type="EMBL" id="KAH7920503.1"/>
    </source>
</evidence>
<gene>
    <name evidence="1" type="ORF">BV22DRAFT_1039772</name>
</gene>
<accession>A0ACB8B6K8</accession>